<reference evidence="2 5" key="2">
    <citation type="submission" date="2021-01" db="EMBL/GenBank/DDBJ databases">
        <title>Complete genome sequences of Corynebacterium macginleyi strains isolated from infectious keratitis.</title>
        <authorList>
            <person name="Sagerfors S."/>
            <person name="Poehlein A."/>
            <person name="Soderquist B."/>
            <person name="Bruggemann H."/>
        </authorList>
    </citation>
    <scope>NUCLEOTIDE SEQUENCE [LARGE SCALE GENOMIC DNA]</scope>
    <source>
        <strain evidence="2 5">12T220</strain>
    </source>
</reference>
<dbReference type="RefSeq" id="WP_121910811.1">
    <property type="nucleotide sequence ID" value="NZ_CP068292.1"/>
</dbReference>
<dbReference type="GeneID" id="92745982"/>
<dbReference type="AlphaFoldDB" id="A0A3M0GU36"/>
<organism evidence="3 4">
    <name type="scientific">Corynebacterium macginleyi</name>
    <dbReference type="NCBI Taxonomy" id="38290"/>
    <lineage>
        <taxon>Bacteria</taxon>
        <taxon>Bacillati</taxon>
        <taxon>Actinomycetota</taxon>
        <taxon>Actinomycetes</taxon>
        <taxon>Mycobacteriales</taxon>
        <taxon>Corynebacteriaceae</taxon>
        <taxon>Corynebacterium</taxon>
    </lineage>
</organism>
<dbReference type="Proteomes" id="UP000270649">
    <property type="component" value="Unassembled WGS sequence"/>
</dbReference>
<sequence>MFGKKERFLITDAKLSPAQDRRRRELWYGFFQFLRVPSLLIAGVFLYLHWWLLAAIIVGVTFPLPWIAVVIGNSRGEKTDKRDKNVYKPAMNRQLYSQYQNQQISPSGSTAIEAHHPIIDHDDIASD</sequence>
<name>A0A3M0GU36_9CORY</name>
<keyword evidence="1" id="KW-1133">Transmembrane helix</keyword>
<evidence type="ECO:0000256" key="1">
    <source>
        <dbReference type="SAM" id="Phobius"/>
    </source>
</evidence>
<evidence type="ECO:0000313" key="4">
    <source>
        <dbReference type="Proteomes" id="UP000270649"/>
    </source>
</evidence>
<reference evidence="3 4" key="1">
    <citation type="submission" date="2018-10" db="EMBL/GenBank/DDBJ databases">
        <title>Corynebacterium macginleyi genome sequencing and assembly of the type strain and two clinical samples.</title>
        <authorList>
            <person name="Bernier A.-M."/>
            <person name="Bernard K."/>
        </authorList>
    </citation>
    <scope>NUCLEOTIDE SEQUENCE [LARGE SCALE GENOMIC DNA]</scope>
    <source>
        <strain evidence="3 4">NML 120205</strain>
    </source>
</reference>
<keyword evidence="5" id="KW-1185">Reference proteome</keyword>
<feature type="transmembrane region" description="Helical" evidence="1">
    <location>
        <begin position="26"/>
        <end position="45"/>
    </location>
</feature>
<dbReference type="Pfam" id="PF11298">
    <property type="entry name" value="DUF3099"/>
    <property type="match status" value="1"/>
</dbReference>
<accession>A0A3M0GU36</accession>
<dbReference type="EMBL" id="JAACBX020000001">
    <property type="protein sequence ID" value="MBM0243701.1"/>
    <property type="molecule type" value="Genomic_DNA"/>
</dbReference>
<dbReference type="Proteomes" id="UP001518680">
    <property type="component" value="Unassembled WGS sequence"/>
</dbReference>
<protein>
    <submittedName>
        <fullName evidence="3">DUF3099 domain-containing protein</fullName>
    </submittedName>
</protein>
<gene>
    <name evidence="3" type="ORF">D9543_00895</name>
    <name evidence="2" type="ORF">GWO63_005315</name>
</gene>
<dbReference type="OrthoDB" id="5188998at2"/>
<dbReference type="EMBL" id="REGC01000001">
    <property type="protein sequence ID" value="RMB64375.1"/>
    <property type="molecule type" value="Genomic_DNA"/>
</dbReference>
<evidence type="ECO:0000313" key="3">
    <source>
        <dbReference type="EMBL" id="RMB64375.1"/>
    </source>
</evidence>
<evidence type="ECO:0000313" key="2">
    <source>
        <dbReference type="EMBL" id="MBM0243701.1"/>
    </source>
</evidence>
<dbReference type="InterPro" id="IPR021449">
    <property type="entry name" value="DUF3099"/>
</dbReference>
<evidence type="ECO:0000313" key="5">
    <source>
        <dbReference type="Proteomes" id="UP001518680"/>
    </source>
</evidence>
<comment type="caution">
    <text evidence="3">The sequence shown here is derived from an EMBL/GenBank/DDBJ whole genome shotgun (WGS) entry which is preliminary data.</text>
</comment>
<keyword evidence="1" id="KW-0812">Transmembrane</keyword>
<keyword evidence="1" id="KW-0472">Membrane</keyword>
<proteinExistence type="predicted"/>
<feature type="transmembrane region" description="Helical" evidence="1">
    <location>
        <begin position="51"/>
        <end position="72"/>
    </location>
</feature>